<keyword evidence="6" id="KW-0135">Cellulose biosynthesis</keyword>
<keyword evidence="5 6" id="KW-0472">Membrane</keyword>
<proteinExistence type="inferred from homology"/>
<protein>
    <recommendedName>
        <fullName evidence="6">Cyclic di-GMP-binding protein</fullName>
    </recommendedName>
    <alternativeName>
        <fullName evidence="6">Cellulose synthase regulatory subunit</fullName>
    </alternativeName>
</protein>
<dbReference type="PANTHER" id="PTHR39083">
    <property type="entry name" value="CYCLIC DI-GMP-BINDING PROTEIN"/>
    <property type="match status" value="1"/>
</dbReference>
<comment type="subcellular location">
    <subcellularLocation>
        <location evidence="6">Cell inner membrane</location>
    </subcellularLocation>
    <subcellularLocation>
        <location evidence="1">Cell membrane</location>
        <topology evidence="1">Single-pass membrane protein</topology>
    </subcellularLocation>
</comment>
<evidence type="ECO:0000256" key="2">
    <source>
        <dbReference type="ARBA" id="ARBA00022475"/>
    </source>
</evidence>
<dbReference type="AlphaFoldDB" id="A0A179BJ42"/>
<organism evidence="7 8">
    <name type="scientific">Acidithiobacillus ferrooxidans</name>
    <name type="common">Thiobacillus ferrooxidans</name>
    <dbReference type="NCBI Taxonomy" id="920"/>
    <lineage>
        <taxon>Bacteria</taxon>
        <taxon>Pseudomonadati</taxon>
        <taxon>Pseudomonadota</taxon>
        <taxon>Acidithiobacillia</taxon>
        <taxon>Acidithiobacillales</taxon>
        <taxon>Acidithiobacillaceae</taxon>
        <taxon>Acidithiobacillus</taxon>
    </lineage>
</organism>
<dbReference type="GO" id="GO:0030244">
    <property type="term" value="P:cellulose biosynthetic process"/>
    <property type="evidence" value="ECO:0007669"/>
    <property type="project" value="UniProtKB-KW"/>
</dbReference>
<evidence type="ECO:0000256" key="4">
    <source>
        <dbReference type="ARBA" id="ARBA00022989"/>
    </source>
</evidence>
<keyword evidence="8" id="KW-1185">Reference proteome</keyword>
<dbReference type="GO" id="GO:0006011">
    <property type="term" value="P:UDP-alpha-D-glucose metabolic process"/>
    <property type="evidence" value="ECO:0007669"/>
    <property type="project" value="InterPro"/>
</dbReference>
<evidence type="ECO:0000256" key="6">
    <source>
        <dbReference type="RuleBase" id="RU365021"/>
    </source>
</evidence>
<reference evidence="7 8" key="1">
    <citation type="submission" date="2016-04" db="EMBL/GenBank/DDBJ databases">
        <title>Acidithiobacillus ferrooxidans genome sequencing and assembly.</title>
        <authorList>
            <person name="Zhou Z."/>
        </authorList>
    </citation>
    <scope>NUCLEOTIDE SEQUENCE [LARGE SCALE GENOMIC DNA]</scope>
    <source>
        <strain evidence="7 8">BY0502</strain>
    </source>
</reference>
<dbReference type="RefSeq" id="WP_064218774.1">
    <property type="nucleotide sequence ID" value="NZ_LVXZ01000071.1"/>
</dbReference>
<comment type="pathway">
    <text evidence="6">Glycan metabolism; bacterial cellulose biosynthesis.</text>
</comment>
<dbReference type="UniPathway" id="UPA00694"/>
<comment type="subunit">
    <text evidence="6">Tightly associated with the cellulose synthase catalytic subunit.</text>
</comment>
<keyword evidence="6" id="KW-0997">Cell inner membrane</keyword>
<dbReference type="Proteomes" id="UP000078302">
    <property type="component" value="Unassembled WGS sequence"/>
</dbReference>
<dbReference type="PANTHER" id="PTHR39083:SF1">
    <property type="entry name" value="CYCLIC DI-GMP-BINDING PROTEIN"/>
    <property type="match status" value="1"/>
</dbReference>
<gene>
    <name evidence="7" type="ORF">A4H96_06150</name>
</gene>
<dbReference type="Gene3D" id="2.60.120.260">
    <property type="entry name" value="Galactose-binding domain-like"/>
    <property type="match status" value="2"/>
</dbReference>
<feature type="transmembrane region" description="Helical" evidence="6">
    <location>
        <begin position="662"/>
        <end position="682"/>
    </location>
</feature>
<dbReference type="InterPro" id="IPR018513">
    <property type="entry name" value="Cell_synthase_bac"/>
</dbReference>
<keyword evidence="6" id="KW-0973">c-di-GMP</keyword>
<keyword evidence="6" id="KW-0732">Signal</keyword>
<sequence length="696" mass="75076">MLAMKRKYATTICSAGLACLLLGIVPANAQTTADPVSLPLSALAQGKKITVLRSGHETAQLTWKVQPHYTAQNATLQVRYLTSPDTTAGSQLVVSMDHKIIGAVSLNPKLPRGSFTVLLGHQTFTAGTYLLQIQTIPGHATPPAKAVPTGAWTQIDYSASQLSYAPQRIPWKHMDFSHLPMILSEAATKGVLPLRIQFYGNTNPALLTAAQEAVAGLALRSANLLHVDAQMGAAVTSSALPAHLGVSGVIGEASELPAALRPRAPITGPTVFLARDPDNSLGAILVFTGTDDAQVLAAARAFAVNRNMLPLGHRWSVIGSAQVMAMNFGPQNAVYPGQVVSLHDLYGGNSTLNTPHGSADIDFWMPGGLFASRQSNLKMKLTMATVPLTNPTTQPIITVMANHHWISEWKLTPGVANYQTTIPFSALAGGENHITFQIAGGRVSIFPDSTLQLPTTHRYTLLPNLALFQHTGFPLAIHGAGRNLSVWYGERTPANWSAGLTLFGRLVQSAHSPLPGAQATFSRPATGNVLAIGTPASIPASWLSASPVRLLQNGIQWQLANHHGKDKPWMGATRLPATAYLVEAHTPYKGHVAVTFLTTNPQNLKAAAWNLVAARNWNKLRGDFAWQNRQGIYQSTMVGSHFMYGNRHSGWFWIFLFSVKPWLWVLAGLAAVLFATLVVWIFTLRKKAQWRAEEAL</sequence>
<keyword evidence="3 6" id="KW-0812">Transmembrane</keyword>
<dbReference type="Pfam" id="PF03170">
    <property type="entry name" value="BcsB"/>
    <property type="match status" value="1"/>
</dbReference>
<keyword evidence="4 6" id="KW-1133">Transmembrane helix</keyword>
<keyword evidence="2 6" id="KW-1003">Cell membrane</keyword>
<evidence type="ECO:0000256" key="5">
    <source>
        <dbReference type="ARBA" id="ARBA00023136"/>
    </source>
</evidence>
<evidence type="ECO:0000313" key="7">
    <source>
        <dbReference type="EMBL" id="OAP91716.1"/>
    </source>
</evidence>
<feature type="signal peptide" evidence="6">
    <location>
        <begin position="1"/>
        <end position="29"/>
    </location>
</feature>
<evidence type="ECO:0000313" key="8">
    <source>
        <dbReference type="Proteomes" id="UP000078302"/>
    </source>
</evidence>
<accession>A0A179BJ42</accession>
<evidence type="ECO:0000256" key="3">
    <source>
        <dbReference type="ARBA" id="ARBA00022692"/>
    </source>
</evidence>
<dbReference type="GO" id="GO:0005886">
    <property type="term" value="C:plasma membrane"/>
    <property type="evidence" value="ECO:0007669"/>
    <property type="project" value="UniProtKB-SubCell"/>
</dbReference>
<dbReference type="EMBL" id="LVXZ01000071">
    <property type="protein sequence ID" value="OAP91716.1"/>
    <property type="molecule type" value="Genomic_DNA"/>
</dbReference>
<comment type="similarity">
    <text evidence="6">Belongs to the AcsB/BcsB family.</text>
</comment>
<dbReference type="PROSITE" id="PS51257">
    <property type="entry name" value="PROKAR_LIPOPROTEIN"/>
    <property type="match status" value="1"/>
</dbReference>
<evidence type="ECO:0000256" key="1">
    <source>
        <dbReference type="ARBA" id="ARBA00004162"/>
    </source>
</evidence>
<feature type="chain" id="PRO_5015218323" description="Cyclic di-GMP-binding protein" evidence="6">
    <location>
        <begin position="30"/>
        <end position="696"/>
    </location>
</feature>
<name>A0A179BJ42_ACIFR</name>
<comment type="caution">
    <text evidence="7">The sequence shown here is derived from an EMBL/GenBank/DDBJ whole genome shotgun (WGS) entry which is preliminary data.</text>
</comment>
<comment type="function">
    <text evidence="6">Binds the cellulose synthase activator, bis-(3'-5') cyclic diguanylic acid (c-di-GMP).</text>
</comment>